<name>A0A367LGJ5_9HYPO</name>
<sequence>DVQVDKNNGLATGREVQFGYYKSVQFFGDIGRRSRNEVEDIVQRNATRMIDSDGGDSVDSVVGRGVGLNVGANFGPHSASASVKFPEIMFGN</sequence>
<reference evidence="1 2" key="1">
    <citation type="journal article" date="2015" name="BMC Genomics">
        <title>Insights from the genome of Ophiocordyceps polyrhachis-furcata to pathogenicity and host specificity in insect fungi.</title>
        <authorList>
            <person name="Wichadakul D."/>
            <person name="Kobmoo N."/>
            <person name="Ingsriswang S."/>
            <person name="Tangphatsornruang S."/>
            <person name="Chantasingh D."/>
            <person name="Luangsa-ard J.J."/>
            <person name="Eurwilaichitr L."/>
        </authorList>
    </citation>
    <scope>NUCLEOTIDE SEQUENCE [LARGE SCALE GENOMIC DNA]</scope>
    <source>
        <strain evidence="1 2">BCC 54312</strain>
    </source>
</reference>
<dbReference type="Proteomes" id="UP000253664">
    <property type="component" value="Unassembled WGS sequence"/>
</dbReference>
<feature type="non-terminal residue" evidence="1">
    <location>
        <position position="1"/>
    </location>
</feature>
<comment type="caution">
    <text evidence="1">The sequence shown here is derived from an EMBL/GenBank/DDBJ whole genome shotgun (WGS) entry which is preliminary data.</text>
</comment>
<accession>A0A367LGJ5</accession>
<organism evidence="1 2">
    <name type="scientific">Ophiocordyceps polyrhachis-furcata BCC 54312</name>
    <dbReference type="NCBI Taxonomy" id="1330021"/>
    <lineage>
        <taxon>Eukaryota</taxon>
        <taxon>Fungi</taxon>
        <taxon>Dikarya</taxon>
        <taxon>Ascomycota</taxon>
        <taxon>Pezizomycotina</taxon>
        <taxon>Sordariomycetes</taxon>
        <taxon>Hypocreomycetidae</taxon>
        <taxon>Hypocreales</taxon>
        <taxon>Ophiocordycipitaceae</taxon>
        <taxon>Ophiocordyceps</taxon>
    </lineage>
</organism>
<dbReference type="AlphaFoldDB" id="A0A367LGJ5"/>
<proteinExistence type="predicted"/>
<dbReference type="EMBL" id="LKCN02000006">
    <property type="protein sequence ID" value="RCI13538.1"/>
    <property type="molecule type" value="Genomic_DNA"/>
</dbReference>
<evidence type="ECO:0000313" key="2">
    <source>
        <dbReference type="Proteomes" id="UP000253664"/>
    </source>
</evidence>
<protein>
    <submittedName>
        <fullName evidence="1">Uncharacterized protein</fullName>
    </submittedName>
</protein>
<evidence type="ECO:0000313" key="1">
    <source>
        <dbReference type="EMBL" id="RCI13538.1"/>
    </source>
</evidence>
<keyword evidence="2" id="KW-1185">Reference proteome</keyword>
<feature type="non-terminal residue" evidence="1">
    <location>
        <position position="92"/>
    </location>
</feature>
<gene>
    <name evidence="1" type="ORF">L249_5498</name>
</gene>